<accession>A0ABW8ZVF0</accession>
<dbReference type="Proteomes" id="UP001629249">
    <property type="component" value="Unassembled WGS sequence"/>
</dbReference>
<evidence type="ECO:0000313" key="2">
    <source>
        <dbReference type="Proteomes" id="UP001629249"/>
    </source>
</evidence>
<keyword evidence="2" id="KW-1185">Reference proteome</keyword>
<proteinExistence type="predicted"/>
<evidence type="ECO:0000313" key="1">
    <source>
        <dbReference type="EMBL" id="MFL9886169.1"/>
    </source>
</evidence>
<gene>
    <name evidence="1" type="ORF">PQR66_24225</name>
</gene>
<comment type="caution">
    <text evidence="1">The sequence shown here is derived from an EMBL/GenBank/DDBJ whole genome shotgun (WGS) entry which is preliminary data.</text>
</comment>
<sequence length="106" mass="12216">MAESYREHGEFNVRDADGWTCPESDVEVAMALAQLLPYRSEFEHACEVTSESLRRPEIWTRVVVLADELERTGNMCLDSVAEFLPRPKLEWPPSVVARRGDHRQWG</sequence>
<dbReference type="RefSeq" id="WP_408330157.1">
    <property type="nucleotide sequence ID" value="NZ_JAQQFH010000013.1"/>
</dbReference>
<reference evidence="1 2" key="1">
    <citation type="journal article" date="2024" name="Chem. Sci.">
        <title>Discovery of megapolipeptins by genome mining of a Burkholderiales bacteria collection.</title>
        <authorList>
            <person name="Paulo B.S."/>
            <person name="Recchia M.J.J."/>
            <person name="Lee S."/>
            <person name="Fergusson C.H."/>
            <person name="Romanowski S.B."/>
            <person name="Hernandez A."/>
            <person name="Krull N."/>
            <person name="Liu D.Y."/>
            <person name="Cavanagh H."/>
            <person name="Bos A."/>
            <person name="Gray C.A."/>
            <person name="Murphy B.T."/>
            <person name="Linington R.G."/>
            <person name="Eustaquio A.S."/>
        </authorList>
    </citation>
    <scope>NUCLEOTIDE SEQUENCE [LARGE SCALE GENOMIC DNA]</scope>
    <source>
        <strain evidence="1 2">RL16-012-BIC-B</strain>
    </source>
</reference>
<name>A0ABW8ZVF0_9BURK</name>
<protein>
    <submittedName>
        <fullName evidence="1">Uncharacterized protein</fullName>
    </submittedName>
</protein>
<organism evidence="1 2">
    <name type="scientific">Paraburkholderia agricolaris</name>
    <dbReference type="NCBI Taxonomy" id="2152888"/>
    <lineage>
        <taxon>Bacteria</taxon>
        <taxon>Pseudomonadati</taxon>
        <taxon>Pseudomonadota</taxon>
        <taxon>Betaproteobacteria</taxon>
        <taxon>Burkholderiales</taxon>
        <taxon>Burkholderiaceae</taxon>
        <taxon>Paraburkholderia</taxon>
    </lineage>
</organism>
<dbReference type="EMBL" id="JAQQFN010000020">
    <property type="protein sequence ID" value="MFL9886169.1"/>
    <property type="molecule type" value="Genomic_DNA"/>
</dbReference>